<accession>A0A6S6QZ28</accession>
<dbReference type="Pfam" id="PF04294">
    <property type="entry name" value="VanW"/>
    <property type="match status" value="1"/>
</dbReference>
<dbReference type="RefSeq" id="WP_184093814.1">
    <property type="nucleotide sequence ID" value="NZ_AP023367.1"/>
</dbReference>
<protein>
    <submittedName>
        <fullName evidence="3">Exported protein</fullName>
    </submittedName>
</protein>
<name>A0A6S6QZ28_9FIRM</name>
<feature type="compositionally biased region" description="Acidic residues" evidence="1">
    <location>
        <begin position="498"/>
        <end position="523"/>
    </location>
</feature>
<dbReference type="InterPro" id="IPR022029">
    <property type="entry name" value="YoaR-like_PG-bd"/>
</dbReference>
<evidence type="ECO:0000256" key="1">
    <source>
        <dbReference type="SAM" id="MobiDB-lite"/>
    </source>
</evidence>
<dbReference type="InterPro" id="IPR007391">
    <property type="entry name" value="Vancomycin_resist_VanW"/>
</dbReference>
<feature type="compositionally biased region" description="Acidic residues" evidence="1">
    <location>
        <begin position="450"/>
        <end position="461"/>
    </location>
</feature>
<feature type="chain" id="PRO_5043960906" evidence="2">
    <location>
        <begin position="29"/>
        <end position="523"/>
    </location>
</feature>
<dbReference type="Pfam" id="PF12229">
    <property type="entry name" value="PG_binding_4"/>
    <property type="match status" value="1"/>
</dbReference>
<feature type="compositionally biased region" description="Low complexity" evidence="1">
    <location>
        <begin position="474"/>
        <end position="484"/>
    </location>
</feature>
<dbReference type="EMBL" id="AP023367">
    <property type="protein sequence ID" value="BCJ92655.1"/>
    <property type="molecule type" value="Genomic_DNA"/>
</dbReference>
<evidence type="ECO:0000313" key="3">
    <source>
        <dbReference type="EMBL" id="BCJ92655.1"/>
    </source>
</evidence>
<organism evidence="3 4">
    <name type="scientific">Anaerocolumna cellulosilytica</name>
    <dbReference type="NCBI Taxonomy" id="433286"/>
    <lineage>
        <taxon>Bacteria</taxon>
        <taxon>Bacillati</taxon>
        <taxon>Bacillota</taxon>
        <taxon>Clostridia</taxon>
        <taxon>Lachnospirales</taxon>
        <taxon>Lachnospiraceae</taxon>
        <taxon>Anaerocolumna</taxon>
    </lineage>
</organism>
<feature type="region of interest" description="Disordered" evidence="1">
    <location>
        <begin position="447"/>
        <end position="523"/>
    </location>
</feature>
<dbReference type="PANTHER" id="PTHR35788:SF1">
    <property type="entry name" value="EXPORTED PROTEIN"/>
    <property type="match status" value="1"/>
</dbReference>
<reference evidence="3 4" key="1">
    <citation type="journal article" date="2016" name="Int. J. Syst. Evol. Microbiol.">
        <title>Descriptions of Anaerotaenia torta gen. nov., sp. nov. and Anaerocolumna cellulosilytica gen. nov., sp. nov. isolated from a methanogenic reactor of cattle waste.</title>
        <authorList>
            <person name="Uek A."/>
            <person name="Ohtaki Y."/>
            <person name="Kaku N."/>
            <person name="Ueki K."/>
        </authorList>
    </citation>
    <scope>NUCLEOTIDE SEQUENCE [LARGE SCALE GENOMIC DNA]</scope>
    <source>
        <strain evidence="3 4">SN021</strain>
    </source>
</reference>
<dbReference type="InterPro" id="IPR011098">
    <property type="entry name" value="G5_dom"/>
</dbReference>
<dbReference type="AlphaFoldDB" id="A0A6S6QZ28"/>
<dbReference type="KEGG" id="acel:acsn021_02240"/>
<gene>
    <name evidence="3" type="ORF">acsn021_02240</name>
</gene>
<feature type="signal peptide" evidence="2">
    <location>
        <begin position="1"/>
        <end position="28"/>
    </location>
</feature>
<dbReference type="Pfam" id="PF07501">
    <property type="entry name" value="G5"/>
    <property type="match status" value="1"/>
</dbReference>
<dbReference type="InterPro" id="IPR052913">
    <property type="entry name" value="Glycopeptide_resist_protein"/>
</dbReference>
<keyword evidence="4" id="KW-1185">Reference proteome</keyword>
<evidence type="ECO:0000313" key="4">
    <source>
        <dbReference type="Proteomes" id="UP000515561"/>
    </source>
</evidence>
<proteinExistence type="predicted"/>
<sequence length="523" mass="57771">MKKKIIIRVMVFLLLCLFSIGIKSQVLAASEEETITKGVYIDSVDIGGMTKVQAKEAVDQYIDDLKIKKITITVDDASEESTLEDLGLHYKDNNYLDDALLIGKSGNLIKRYKELKDTEEASLVYNLEFALKKDKVKDFIKEKLSSHDVKAENAAVKRENGAFVYTNHTVGRKVNIKDTLKAIEDSLTEGWDKQDIAITAVVEEDIPKYTRENVEKVKTLLGTFSTTYTTSSSDRAGNLANGARLINNTVLYPGDVFSAYEKLTPFTKANGYYEAGAYANGKVVDSIGGGACQVTTTLYNAVLLSELEVVERAPHSMTVSYVKLSMDSAIAGTWKDLKFKNDKDSPILIEVYTRDRTITFNIWGNETRDTKRTVKYESVVLSETKPGPDVVTKDPTKPESYQITTQSAHTGYVAELYKVVYENGTEVSRTRVNKSVYNASPRYVTVGSMVEEEEVEEEEPSTETSGGGLQEGPTDGTDTGNTTNEKPGKKPTAKPEDNNSDDTSSESQEETESTESIEAEDGV</sequence>
<dbReference type="PROSITE" id="PS51109">
    <property type="entry name" value="G5"/>
    <property type="match status" value="1"/>
</dbReference>
<dbReference type="PANTHER" id="PTHR35788">
    <property type="entry name" value="EXPORTED PROTEIN-RELATED"/>
    <property type="match status" value="1"/>
</dbReference>
<keyword evidence="2" id="KW-0732">Signal</keyword>
<dbReference type="SMART" id="SM01208">
    <property type="entry name" value="G5"/>
    <property type="match status" value="1"/>
</dbReference>
<evidence type="ECO:0000256" key="2">
    <source>
        <dbReference type="SAM" id="SignalP"/>
    </source>
</evidence>
<dbReference type="Proteomes" id="UP000515561">
    <property type="component" value="Chromosome"/>
</dbReference>